<evidence type="ECO:0000313" key="6">
    <source>
        <dbReference type="EMBL" id="SCU94540.1"/>
    </source>
</evidence>
<dbReference type="GO" id="GO:0101031">
    <property type="term" value="C:protein folding chaperone complex"/>
    <property type="evidence" value="ECO:0007669"/>
    <property type="project" value="EnsemblFungi"/>
</dbReference>
<dbReference type="InterPro" id="IPR036163">
    <property type="entry name" value="HMA_dom_sf"/>
</dbReference>
<organism evidence="6 7">
    <name type="scientific">Lachancea dasiensis</name>
    <dbReference type="NCBI Taxonomy" id="1072105"/>
    <lineage>
        <taxon>Eukaryota</taxon>
        <taxon>Fungi</taxon>
        <taxon>Dikarya</taxon>
        <taxon>Ascomycota</taxon>
        <taxon>Saccharomycotina</taxon>
        <taxon>Saccharomycetes</taxon>
        <taxon>Saccharomycetales</taxon>
        <taxon>Saccharomycetaceae</taxon>
        <taxon>Lachancea</taxon>
    </lineage>
</organism>
<proteinExistence type="inferred from homology"/>
<gene>
    <name evidence="6" type="ORF">LADA_0G09164G</name>
</gene>
<dbReference type="InterPro" id="IPR006121">
    <property type="entry name" value="HMA_dom"/>
</dbReference>
<dbReference type="GO" id="GO:0005829">
    <property type="term" value="C:cytosol"/>
    <property type="evidence" value="ECO:0007669"/>
    <property type="project" value="EnsemblFungi"/>
</dbReference>
<dbReference type="AlphaFoldDB" id="A0A1G4JUF0"/>
<dbReference type="GO" id="GO:0005507">
    <property type="term" value="F:copper ion binding"/>
    <property type="evidence" value="ECO:0007669"/>
    <property type="project" value="InterPro"/>
</dbReference>
<feature type="domain" description="HMA" evidence="5">
    <location>
        <begin position="9"/>
        <end position="71"/>
    </location>
</feature>
<comment type="cofactor">
    <cofactor evidence="1">
        <name>Cu(2+)</name>
        <dbReference type="ChEBI" id="CHEBI:29036"/>
    </cofactor>
</comment>
<dbReference type="Gene3D" id="2.60.40.200">
    <property type="entry name" value="Superoxide dismutase, copper/zinc binding domain"/>
    <property type="match status" value="1"/>
</dbReference>
<dbReference type="SUPFAM" id="SSF49329">
    <property type="entry name" value="Cu,Zn superoxide dismutase-like"/>
    <property type="match status" value="1"/>
</dbReference>
<dbReference type="GO" id="GO:1902693">
    <property type="term" value="C:superoxide dismutase complex"/>
    <property type="evidence" value="ECO:0007669"/>
    <property type="project" value="EnsemblFungi"/>
</dbReference>
<dbReference type="GO" id="GO:0005634">
    <property type="term" value="C:nucleus"/>
    <property type="evidence" value="ECO:0007669"/>
    <property type="project" value="EnsemblFungi"/>
</dbReference>
<dbReference type="SUPFAM" id="SSF55008">
    <property type="entry name" value="HMA, heavy metal-associated domain"/>
    <property type="match status" value="1"/>
</dbReference>
<keyword evidence="4" id="KW-1015">Disulfide bond</keyword>
<reference evidence="7" key="1">
    <citation type="submission" date="2016-03" db="EMBL/GenBank/DDBJ databases">
        <authorList>
            <person name="Devillers H."/>
        </authorList>
    </citation>
    <scope>NUCLEOTIDE SEQUENCE [LARGE SCALE GENOMIC DNA]</scope>
</reference>
<dbReference type="GO" id="GO:0006825">
    <property type="term" value="P:copper ion transport"/>
    <property type="evidence" value="ECO:0007669"/>
    <property type="project" value="EnsemblFungi"/>
</dbReference>
<evidence type="ECO:0000256" key="2">
    <source>
        <dbReference type="ARBA" id="ARBA00010636"/>
    </source>
</evidence>
<dbReference type="InterPro" id="IPR036423">
    <property type="entry name" value="SOD-like_Cu/Zn_dom_sf"/>
</dbReference>
<dbReference type="EMBL" id="LT598457">
    <property type="protein sequence ID" value="SCU94540.1"/>
    <property type="molecule type" value="Genomic_DNA"/>
</dbReference>
<evidence type="ECO:0000313" key="7">
    <source>
        <dbReference type="Proteomes" id="UP000190274"/>
    </source>
</evidence>
<dbReference type="PROSITE" id="PS50846">
    <property type="entry name" value="HMA_2"/>
    <property type="match status" value="1"/>
</dbReference>
<evidence type="ECO:0000259" key="5">
    <source>
        <dbReference type="PROSITE" id="PS50846"/>
    </source>
</evidence>
<comment type="similarity">
    <text evidence="2">Belongs to the CCS1 family.</text>
</comment>
<dbReference type="CDD" id="cd00371">
    <property type="entry name" value="HMA"/>
    <property type="match status" value="1"/>
</dbReference>
<dbReference type="GO" id="GO:0019430">
    <property type="term" value="P:removal of superoxide radicals"/>
    <property type="evidence" value="ECO:0007669"/>
    <property type="project" value="EnsemblFungi"/>
</dbReference>
<evidence type="ECO:0000256" key="3">
    <source>
        <dbReference type="ARBA" id="ARBA00016103"/>
    </source>
</evidence>
<dbReference type="OrthoDB" id="666972at2759"/>
<dbReference type="PANTHER" id="PTHR10003">
    <property type="entry name" value="SUPEROXIDE DISMUTASE CU-ZN -RELATED"/>
    <property type="match status" value="1"/>
</dbReference>
<keyword evidence="7" id="KW-1185">Reference proteome</keyword>
<dbReference type="STRING" id="1266660.A0A1G4JUF0"/>
<accession>A0A1G4JUF0</accession>
<dbReference type="Proteomes" id="UP000190274">
    <property type="component" value="Chromosome G"/>
</dbReference>
<dbReference type="InterPro" id="IPR024134">
    <property type="entry name" value="SOD_Cu/Zn_/chaperone"/>
</dbReference>
<protein>
    <recommendedName>
        <fullName evidence="3">Superoxide dismutase 1 copper chaperone</fullName>
    </recommendedName>
</protein>
<name>A0A1G4JUF0_9SACH</name>
<dbReference type="GO" id="GO:0016532">
    <property type="term" value="F:superoxide dismutase copper chaperone activity"/>
    <property type="evidence" value="ECO:0007669"/>
    <property type="project" value="EnsemblFungi"/>
</dbReference>
<dbReference type="Pfam" id="PF00403">
    <property type="entry name" value="HMA"/>
    <property type="match status" value="1"/>
</dbReference>
<evidence type="ECO:0000256" key="4">
    <source>
        <dbReference type="ARBA" id="ARBA00023157"/>
    </source>
</evidence>
<dbReference type="GO" id="GO:0005743">
    <property type="term" value="C:mitochondrial inner membrane"/>
    <property type="evidence" value="ECO:0007669"/>
    <property type="project" value="EnsemblFungi"/>
</dbReference>
<dbReference type="Gene3D" id="3.30.70.100">
    <property type="match status" value="1"/>
</dbReference>
<evidence type="ECO:0000256" key="1">
    <source>
        <dbReference type="ARBA" id="ARBA00001973"/>
    </source>
</evidence>
<sequence>MTVQAPEESFEATYAVEMHCDSCVKDITSCLSSIPNIILDFHISEQLLEVKGTAAPSTIISALQRCGRDAIIRGTGKANSAAVSILETFAPIATNDTPVRGLARIVNVSEAKTWVDITLNGLKTPGTYYASIRDCGDISKGAASTGGAFYKFEQPIECRSKSDLGDGLFSGQAFVSTPLNIWEMVGRSFMVTTDSQHNVGRETEICGVIARSAGVWQNDKQVCACSGQTVWQERYDAMKRNITK</sequence>